<dbReference type="Pfam" id="PF23477">
    <property type="entry name" value="zf_Tbcl_2"/>
    <property type="match status" value="1"/>
</dbReference>
<dbReference type="Proteomes" id="UP000177246">
    <property type="component" value="Unassembled WGS sequence"/>
</dbReference>
<protein>
    <recommendedName>
        <fullName evidence="2">CxxC-x17-CxxC domain-containing protein</fullName>
    </recommendedName>
</protein>
<feature type="domain" description="CxxC-x17-CxxC" evidence="2">
    <location>
        <begin position="49"/>
        <end position="83"/>
    </location>
</feature>
<gene>
    <name evidence="3" type="ORF">A2430_01275</name>
</gene>
<comment type="caution">
    <text evidence="3">The sequence shown here is derived from an EMBL/GenBank/DDBJ whole genome shotgun (WGS) entry which is preliminary data.</text>
</comment>
<evidence type="ECO:0000313" key="3">
    <source>
        <dbReference type="EMBL" id="OGZ03126.1"/>
    </source>
</evidence>
<evidence type="ECO:0000256" key="1">
    <source>
        <dbReference type="SAM" id="MobiDB-lite"/>
    </source>
</evidence>
<evidence type="ECO:0000313" key="4">
    <source>
        <dbReference type="Proteomes" id="UP000177246"/>
    </source>
</evidence>
<organism evidence="3 4">
    <name type="scientific">Candidatus Liptonbacteria bacterium RIFOXYC1_FULL_36_8</name>
    <dbReference type="NCBI Taxonomy" id="1798655"/>
    <lineage>
        <taxon>Bacteria</taxon>
        <taxon>Candidatus Liptoniibacteriota</taxon>
    </lineage>
</organism>
<accession>A0A1G2CNY7</accession>
<dbReference type="NCBIfam" id="TIGR04272">
    <property type="entry name" value="cxxc_cxxc_Mbark"/>
    <property type="match status" value="1"/>
</dbReference>
<evidence type="ECO:0000259" key="2">
    <source>
        <dbReference type="Pfam" id="PF23477"/>
    </source>
</evidence>
<sequence>MGDFKQGGGRRFGGGQGGGFGRRDGGGGGRSFSGKSWGGSGDRDRGPVTMHQAVCDQCGKTCEVPFRPTDGKPVYCNVCFEGKRETGNNRGGDRFSKNNFDSYKAPTGTGFSSNISKGNNDEVKKQLELLNAKMDRLIKVVEIMANAKSLVAEEKAEEEEKTVPVAKVKKIVKSVSKKKSK</sequence>
<dbReference type="InterPro" id="IPR026363">
    <property type="entry name" value="CxxC-x17-CxxC_dom"/>
</dbReference>
<dbReference type="EMBL" id="MHLF01000027">
    <property type="protein sequence ID" value="OGZ03126.1"/>
    <property type="molecule type" value="Genomic_DNA"/>
</dbReference>
<feature type="region of interest" description="Disordered" evidence="1">
    <location>
        <begin position="1"/>
        <end position="48"/>
    </location>
</feature>
<proteinExistence type="predicted"/>
<dbReference type="AlphaFoldDB" id="A0A1G2CNY7"/>
<name>A0A1G2CNY7_9BACT</name>
<reference evidence="3 4" key="1">
    <citation type="journal article" date="2016" name="Nat. Commun.">
        <title>Thousands of microbial genomes shed light on interconnected biogeochemical processes in an aquifer system.</title>
        <authorList>
            <person name="Anantharaman K."/>
            <person name="Brown C.T."/>
            <person name="Hug L.A."/>
            <person name="Sharon I."/>
            <person name="Castelle C.J."/>
            <person name="Probst A.J."/>
            <person name="Thomas B.C."/>
            <person name="Singh A."/>
            <person name="Wilkins M.J."/>
            <person name="Karaoz U."/>
            <person name="Brodie E.L."/>
            <person name="Williams K.H."/>
            <person name="Hubbard S.S."/>
            <person name="Banfield J.F."/>
        </authorList>
    </citation>
    <scope>NUCLEOTIDE SEQUENCE [LARGE SCALE GENOMIC DNA]</scope>
</reference>
<feature type="compositionally biased region" description="Gly residues" evidence="1">
    <location>
        <begin position="1"/>
        <end position="40"/>
    </location>
</feature>